<organism evidence="3 4">
    <name type="scientific">Brassica cretica</name>
    <name type="common">Mustard</name>
    <dbReference type="NCBI Taxonomy" id="69181"/>
    <lineage>
        <taxon>Eukaryota</taxon>
        <taxon>Viridiplantae</taxon>
        <taxon>Streptophyta</taxon>
        <taxon>Embryophyta</taxon>
        <taxon>Tracheophyta</taxon>
        <taxon>Spermatophyta</taxon>
        <taxon>Magnoliopsida</taxon>
        <taxon>eudicotyledons</taxon>
        <taxon>Gunneridae</taxon>
        <taxon>Pentapetalae</taxon>
        <taxon>rosids</taxon>
        <taxon>malvids</taxon>
        <taxon>Brassicales</taxon>
        <taxon>Brassicaceae</taxon>
        <taxon>Brassiceae</taxon>
        <taxon>Brassica</taxon>
    </lineage>
</organism>
<protein>
    <submittedName>
        <fullName evidence="3">Uncharacterized protein</fullName>
    </submittedName>
</protein>
<evidence type="ECO:0000313" key="3">
    <source>
        <dbReference type="EMBL" id="KAF3502687.1"/>
    </source>
</evidence>
<feature type="compositionally biased region" description="Polar residues" evidence="1">
    <location>
        <begin position="7"/>
        <end position="20"/>
    </location>
</feature>
<evidence type="ECO:0000256" key="1">
    <source>
        <dbReference type="SAM" id="MobiDB-lite"/>
    </source>
</evidence>
<dbReference type="AlphaFoldDB" id="A0A8S9NLK2"/>
<dbReference type="EMBL" id="QGKY02001015">
    <property type="protein sequence ID" value="KAF2574746.1"/>
    <property type="molecule type" value="Genomic_DNA"/>
</dbReference>
<name>A0A8S9NLK2_BRACR</name>
<comment type="caution">
    <text evidence="3">The sequence shown here is derived from an EMBL/GenBank/DDBJ whole genome shotgun (WGS) entry which is preliminary data.</text>
</comment>
<dbReference type="EMBL" id="QGKX02001621">
    <property type="protein sequence ID" value="KAF3502687.1"/>
    <property type="molecule type" value="Genomic_DNA"/>
</dbReference>
<dbReference type="Proteomes" id="UP000712600">
    <property type="component" value="Unassembled WGS sequence"/>
</dbReference>
<proteinExistence type="predicted"/>
<feature type="compositionally biased region" description="Basic and acidic residues" evidence="1">
    <location>
        <begin position="51"/>
        <end position="65"/>
    </location>
</feature>
<evidence type="ECO:0000313" key="4">
    <source>
        <dbReference type="Proteomes" id="UP000712600"/>
    </source>
</evidence>
<reference evidence="3" key="1">
    <citation type="submission" date="2019-12" db="EMBL/GenBank/DDBJ databases">
        <title>Genome sequencing and annotation of Brassica cretica.</title>
        <authorList>
            <person name="Studholme D.J."/>
            <person name="Sarris P."/>
        </authorList>
    </citation>
    <scope>NUCLEOTIDE SEQUENCE</scope>
    <source>
        <strain evidence="3">PFS-109/04</strain>
        <tissue evidence="3">Leaf</tissue>
    </source>
</reference>
<feature type="region of interest" description="Disordered" evidence="1">
    <location>
        <begin position="1"/>
        <end position="65"/>
    </location>
</feature>
<feature type="compositionally biased region" description="Basic and acidic residues" evidence="1">
    <location>
        <begin position="27"/>
        <end position="43"/>
    </location>
</feature>
<gene>
    <name evidence="3" type="ORF">F2Q69_00044887</name>
    <name evidence="2" type="ORF">F2Q70_00006167</name>
</gene>
<evidence type="ECO:0000313" key="2">
    <source>
        <dbReference type="EMBL" id="KAF2574746.1"/>
    </source>
</evidence>
<accession>A0A8S9NLK2</accession>
<sequence length="65" mass="7688">MFPETVETMNLTQRGTASQLKSRKLNTARDPRRSSPEKNSKETKSRRRRKRVEEEVRTNAERNRG</sequence>
<reference evidence="2" key="2">
    <citation type="submission" date="2019-12" db="EMBL/GenBank/DDBJ databases">
        <title>Genome sequencing and annotation of Brassica cretica.</title>
        <authorList>
            <person name="Studholme D.J."/>
            <person name="Sarris P.F."/>
        </authorList>
    </citation>
    <scope>NUCLEOTIDE SEQUENCE</scope>
    <source>
        <strain evidence="2">PFS-102/07</strain>
        <tissue evidence="2">Leaf</tissue>
    </source>
</reference>